<dbReference type="Pfam" id="PF23622">
    <property type="entry name" value="LRR_At1g61320_AtMIF1"/>
    <property type="match status" value="1"/>
</dbReference>
<evidence type="ECO:0000313" key="2">
    <source>
        <dbReference type="EMBL" id="KAJ7951668.1"/>
    </source>
</evidence>
<dbReference type="Proteomes" id="UP001163823">
    <property type="component" value="Chromosome 11"/>
</dbReference>
<dbReference type="SUPFAM" id="SSF81383">
    <property type="entry name" value="F-box domain"/>
    <property type="match status" value="1"/>
</dbReference>
<proteinExistence type="predicted"/>
<reference evidence="2" key="1">
    <citation type="journal article" date="2023" name="Science">
        <title>Elucidation of the pathway for biosynthesis of saponin adjuvants from the soapbark tree.</title>
        <authorList>
            <person name="Reed J."/>
            <person name="Orme A."/>
            <person name="El-Demerdash A."/>
            <person name="Owen C."/>
            <person name="Martin L.B.B."/>
            <person name="Misra R.C."/>
            <person name="Kikuchi S."/>
            <person name="Rejzek M."/>
            <person name="Martin A.C."/>
            <person name="Harkess A."/>
            <person name="Leebens-Mack J."/>
            <person name="Louveau T."/>
            <person name="Stephenson M.J."/>
            <person name="Osbourn A."/>
        </authorList>
    </citation>
    <scope>NUCLEOTIDE SEQUENCE</scope>
    <source>
        <strain evidence="2">S10</strain>
    </source>
</reference>
<gene>
    <name evidence="2" type="ORF">O6P43_027678</name>
</gene>
<dbReference type="EMBL" id="JARAOO010000011">
    <property type="protein sequence ID" value="KAJ7951668.1"/>
    <property type="molecule type" value="Genomic_DNA"/>
</dbReference>
<dbReference type="InterPro" id="IPR055357">
    <property type="entry name" value="LRR_At1g61320_AtMIF1"/>
</dbReference>
<name>A0AAD7L5M6_QUISA</name>
<dbReference type="AlphaFoldDB" id="A0AAD7L5M6"/>
<dbReference type="PANTHER" id="PTHR34145:SF28">
    <property type="entry name" value="F-BOX DOMAIN-CONTAINING PROTEIN"/>
    <property type="match status" value="1"/>
</dbReference>
<accession>A0AAD7L5M6</accession>
<evidence type="ECO:0000259" key="1">
    <source>
        <dbReference type="PROSITE" id="PS50181"/>
    </source>
</evidence>
<organism evidence="2 3">
    <name type="scientific">Quillaja saponaria</name>
    <name type="common">Soap bark tree</name>
    <dbReference type="NCBI Taxonomy" id="32244"/>
    <lineage>
        <taxon>Eukaryota</taxon>
        <taxon>Viridiplantae</taxon>
        <taxon>Streptophyta</taxon>
        <taxon>Embryophyta</taxon>
        <taxon>Tracheophyta</taxon>
        <taxon>Spermatophyta</taxon>
        <taxon>Magnoliopsida</taxon>
        <taxon>eudicotyledons</taxon>
        <taxon>Gunneridae</taxon>
        <taxon>Pentapetalae</taxon>
        <taxon>rosids</taxon>
        <taxon>fabids</taxon>
        <taxon>Fabales</taxon>
        <taxon>Quillajaceae</taxon>
        <taxon>Quillaja</taxon>
    </lineage>
</organism>
<sequence>MDLLSQLPDEILSVILTQFSTKEFIQAGFLSKTWKEIQASCPSLNFDQVYNKPQEPGQLFQTGNFEKEPFMNYISKFLENFPFEFNIKNFHLRIQTFCSRSDHDSAQINHWLDIVSAKGVEELCLSFGDQGSNFDQSLGYRLPDFVLVSTKITQMKLYGCKLEVSNPIKLPKLQVLKLEKSDVNDNFIKYLNNGCPLIEELHLVLCNRLTNFRVLGLARLKIVSLLYCLDVKKVEIESPNIEAFYFYSKKNRPCRITLKAYEHLRKLVLHHACLLNTGWLQNQIPTFLSLQTLMLTGIDNLKNAKISNHKIENLTISECKNVVVEFDCPNLQNFEIIFDFQDDDGLSLWIKKLKKIFGNYILQHSRVAILLYKKSELQHVLIHDEANEIRLGLLLDDMKDWMPKVVITSSPVLDLIIKLLRWCENKLKTIYVVSNYSNIFDKWFSCEAFPNFCSLQKMAAFGEQNGEKKEKGFAFGNN</sequence>
<dbReference type="InterPro" id="IPR053772">
    <property type="entry name" value="At1g61320/At1g61330-like"/>
</dbReference>
<comment type="caution">
    <text evidence="2">The sequence shown here is derived from an EMBL/GenBank/DDBJ whole genome shotgun (WGS) entry which is preliminary data.</text>
</comment>
<dbReference type="PANTHER" id="PTHR34145">
    <property type="entry name" value="OS02G0105600 PROTEIN"/>
    <property type="match status" value="1"/>
</dbReference>
<dbReference type="InterPro" id="IPR036047">
    <property type="entry name" value="F-box-like_dom_sf"/>
</dbReference>
<evidence type="ECO:0000313" key="3">
    <source>
        <dbReference type="Proteomes" id="UP001163823"/>
    </source>
</evidence>
<dbReference type="SUPFAM" id="SSF52047">
    <property type="entry name" value="RNI-like"/>
    <property type="match status" value="1"/>
</dbReference>
<dbReference type="PROSITE" id="PS50181">
    <property type="entry name" value="FBOX"/>
    <property type="match status" value="1"/>
</dbReference>
<feature type="domain" description="F-box" evidence="1">
    <location>
        <begin position="1"/>
        <end position="49"/>
    </location>
</feature>
<dbReference type="Pfam" id="PF00646">
    <property type="entry name" value="F-box"/>
    <property type="match status" value="1"/>
</dbReference>
<dbReference type="InterPro" id="IPR032675">
    <property type="entry name" value="LRR_dom_sf"/>
</dbReference>
<dbReference type="InterPro" id="IPR001810">
    <property type="entry name" value="F-box_dom"/>
</dbReference>
<protein>
    <submittedName>
        <fullName evidence="2">F-box protein</fullName>
    </submittedName>
</protein>
<dbReference type="Gene3D" id="3.80.10.10">
    <property type="entry name" value="Ribonuclease Inhibitor"/>
    <property type="match status" value="1"/>
</dbReference>
<dbReference type="KEGG" id="qsa:O6P43_027678"/>
<keyword evidence="3" id="KW-1185">Reference proteome</keyword>